<organism evidence="1 2">
    <name type="scientific">Eumeta variegata</name>
    <name type="common">Bagworm moth</name>
    <name type="synonym">Eumeta japonica</name>
    <dbReference type="NCBI Taxonomy" id="151549"/>
    <lineage>
        <taxon>Eukaryota</taxon>
        <taxon>Metazoa</taxon>
        <taxon>Ecdysozoa</taxon>
        <taxon>Arthropoda</taxon>
        <taxon>Hexapoda</taxon>
        <taxon>Insecta</taxon>
        <taxon>Pterygota</taxon>
        <taxon>Neoptera</taxon>
        <taxon>Endopterygota</taxon>
        <taxon>Lepidoptera</taxon>
        <taxon>Glossata</taxon>
        <taxon>Ditrysia</taxon>
        <taxon>Tineoidea</taxon>
        <taxon>Psychidae</taxon>
        <taxon>Oiketicinae</taxon>
        <taxon>Eumeta</taxon>
    </lineage>
</organism>
<evidence type="ECO:0000313" key="1">
    <source>
        <dbReference type="EMBL" id="GBP01138.1"/>
    </source>
</evidence>
<keyword evidence="2" id="KW-1185">Reference proteome</keyword>
<dbReference type="OrthoDB" id="261614at2759"/>
<accession>A0A4C1SIU2</accession>
<protein>
    <submittedName>
        <fullName evidence="1">Uncharacterized protein</fullName>
    </submittedName>
</protein>
<dbReference type="Proteomes" id="UP000299102">
    <property type="component" value="Unassembled WGS sequence"/>
</dbReference>
<dbReference type="AlphaFoldDB" id="A0A4C1SIU2"/>
<name>A0A4C1SIU2_EUMVA</name>
<reference evidence="1 2" key="1">
    <citation type="journal article" date="2019" name="Commun. Biol.">
        <title>The bagworm genome reveals a unique fibroin gene that provides high tensile strength.</title>
        <authorList>
            <person name="Kono N."/>
            <person name="Nakamura H."/>
            <person name="Ohtoshi R."/>
            <person name="Tomita M."/>
            <person name="Numata K."/>
            <person name="Arakawa K."/>
        </authorList>
    </citation>
    <scope>NUCLEOTIDE SEQUENCE [LARGE SCALE GENOMIC DNA]</scope>
</reference>
<sequence length="147" mass="16657">MGELTNSFCLKVKLNNLVLWLGEHVNLSTVRMANESVKQSLTSSEPTYGLTETMLLATQLKRDAHLCTVKCKMCPEHKVHAKLYGCTLIIDEEDDVIVSVVCEDCVASTRWLQTRNRFYFGFTVVARSLTSTECYWKNQSCLELAVL</sequence>
<dbReference type="EMBL" id="BGZK01003423">
    <property type="protein sequence ID" value="GBP01138.1"/>
    <property type="molecule type" value="Genomic_DNA"/>
</dbReference>
<comment type="caution">
    <text evidence="1">The sequence shown here is derived from an EMBL/GenBank/DDBJ whole genome shotgun (WGS) entry which is preliminary data.</text>
</comment>
<evidence type="ECO:0000313" key="2">
    <source>
        <dbReference type="Proteomes" id="UP000299102"/>
    </source>
</evidence>
<gene>
    <name evidence="1" type="ORF">EVAR_90764_1</name>
</gene>
<proteinExistence type="predicted"/>